<evidence type="ECO:0000256" key="1">
    <source>
        <dbReference type="SAM" id="Coils"/>
    </source>
</evidence>
<dbReference type="Proteomes" id="UP000184108">
    <property type="component" value="Unassembled WGS sequence"/>
</dbReference>
<organism evidence="2 3">
    <name type="scientific">Chryseobacterium vrystaatense</name>
    <dbReference type="NCBI Taxonomy" id="307480"/>
    <lineage>
        <taxon>Bacteria</taxon>
        <taxon>Pseudomonadati</taxon>
        <taxon>Bacteroidota</taxon>
        <taxon>Flavobacteriia</taxon>
        <taxon>Flavobacteriales</taxon>
        <taxon>Weeksellaceae</taxon>
        <taxon>Chryseobacterium group</taxon>
        <taxon>Chryseobacterium</taxon>
    </lineage>
</organism>
<reference evidence="3" key="1">
    <citation type="submission" date="2016-11" db="EMBL/GenBank/DDBJ databases">
        <authorList>
            <person name="Varghese N."/>
            <person name="Submissions S."/>
        </authorList>
    </citation>
    <scope>NUCLEOTIDE SEQUENCE [LARGE SCALE GENOMIC DNA]</scope>
    <source>
        <strain evidence="3">YR203</strain>
    </source>
</reference>
<accession>A0A1M4ZKE0</accession>
<evidence type="ECO:0000313" key="2">
    <source>
        <dbReference type="EMBL" id="SHF18425.1"/>
    </source>
</evidence>
<dbReference type="RefSeq" id="WP_073172527.1">
    <property type="nucleotide sequence ID" value="NZ_FQVE01000002.1"/>
</dbReference>
<feature type="coiled-coil region" evidence="1">
    <location>
        <begin position="76"/>
        <end position="103"/>
    </location>
</feature>
<name>A0A1M4ZKE0_9FLAO</name>
<proteinExistence type="predicted"/>
<evidence type="ECO:0000313" key="3">
    <source>
        <dbReference type="Proteomes" id="UP000184108"/>
    </source>
</evidence>
<keyword evidence="1" id="KW-0175">Coiled coil</keyword>
<dbReference type="EMBL" id="FQVE01000002">
    <property type="protein sequence ID" value="SHF18425.1"/>
    <property type="molecule type" value="Genomic_DNA"/>
</dbReference>
<gene>
    <name evidence="2" type="ORF">SAMN02787073_1623</name>
</gene>
<protein>
    <submittedName>
        <fullName evidence="2">Uncharacterized protein</fullName>
    </submittedName>
</protein>
<dbReference type="AlphaFoldDB" id="A0A1M4ZKE0"/>
<sequence>MIITEELAKELNLTPEQVSAINPKITDYVSDQKKDWDGKANENAEGILAGAAKYFQDKTGIIEDRQQGEKFGDYFARISDKALEDQKSKLTEAQNEYAKKLKDFKGDEATKAELYRAKTDLDAAKQQLADYDVLKEKAGKYEETTKSLSDYKRMAAFGNVKPSFSSGANKYEVDAKWKDFQRRVEDKYNIELVDGEYMAVDKENKYKNCKLSDLVEKDEEIKSITEERKQGGTGATGEKFKVEGFDGEISKEVKTNTAERSKLIKEKLAKDGISVTDPSYSAKFAEYNKKIIETK</sequence>